<dbReference type="AlphaFoldDB" id="A0A1T5DY13"/>
<gene>
    <name evidence="2" type="ORF">SAMN06295920_10623</name>
</gene>
<feature type="domain" description="AB hydrolase-1" evidence="1">
    <location>
        <begin position="29"/>
        <end position="262"/>
    </location>
</feature>
<dbReference type="GO" id="GO:0016787">
    <property type="term" value="F:hydrolase activity"/>
    <property type="evidence" value="ECO:0007669"/>
    <property type="project" value="UniProtKB-KW"/>
</dbReference>
<name>A0A1T5DY13_9SPHN</name>
<dbReference type="Pfam" id="PF12697">
    <property type="entry name" value="Abhydrolase_6"/>
    <property type="match status" value="1"/>
</dbReference>
<dbReference type="InterPro" id="IPR029058">
    <property type="entry name" value="AB_hydrolase_fold"/>
</dbReference>
<keyword evidence="3" id="KW-1185">Reference proteome</keyword>
<accession>A0A1T5DY13</accession>
<dbReference type="PANTHER" id="PTHR46438:SF11">
    <property type="entry name" value="LIPASE-RELATED"/>
    <property type="match status" value="1"/>
</dbReference>
<keyword evidence="2" id="KW-0378">Hydrolase</keyword>
<reference evidence="3" key="1">
    <citation type="submission" date="2017-02" db="EMBL/GenBank/DDBJ databases">
        <authorList>
            <person name="Varghese N."/>
            <person name="Submissions S."/>
        </authorList>
    </citation>
    <scope>NUCLEOTIDE SEQUENCE [LARGE SCALE GENOMIC DNA]</scope>
    <source>
        <strain evidence="3">UM2</strain>
    </source>
</reference>
<dbReference type="EMBL" id="FUYM01000006">
    <property type="protein sequence ID" value="SKB76708.1"/>
    <property type="molecule type" value="Genomic_DNA"/>
</dbReference>
<dbReference type="InterPro" id="IPR000639">
    <property type="entry name" value="Epox_hydrolase-like"/>
</dbReference>
<dbReference type="OrthoDB" id="8680283at2"/>
<proteinExistence type="predicted"/>
<evidence type="ECO:0000313" key="2">
    <source>
        <dbReference type="EMBL" id="SKB76708.1"/>
    </source>
</evidence>
<sequence>MTQDYARTTYAVSGGYEIGMAEAGEGPAVVFLHGSGPGASGTSNFRSNAPAFVAAGYRVLLPDLIGYGASSKPEGIDYTLQLFADTVYEALAQAGVTSAVLVGNSLGGGIAMQLAFDHPGFVEKLVMMAPGCIEELPIYFAMPGIAKMKSSFGSPEFSLADQKALITNLVYDPSSIDDALVAERFAVARTQSKDVLARMRTPNLAPRLGELAMPILGFWGLQDDFCPASGAQRFLDACPDARFMTFNKVGHWVQVERSEEFNRYTLAFLRG</sequence>
<dbReference type="SUPFAM" id="SSF53474">
    <property type="entry name" value="alpha/beta-Hydrolases"/>
    <property type="match status" value="1"/>
</dbReference>
<evidence type="ECO:0000313" key="3">
    <source>
        <dbReference type="Proteomes" id="UP000189818"/>
    </source>
</evidence>
<dbReference type="STRING" id="439228.SAMN06295920_10623"/>
<dbReference type="PRINTS" id="PR00111">
    <property type="entry name" value="ABHYDROLASE"/>
</dbReference>
<dbReference type="RefSeq" id="WP_079648798.1">
    <property type="nucleotide sequence ID" value="NZ_FUYM01000006.1"/>
</dbReference>
<dbReference type="Proteomes" id="UP000189818">
    <property type="component" value="Unassembled WGS sequence"/>
</dbReference>
<dbReference type="Gene3D" id="3.40.50.1820">
    <property type="entry name" value="alpha/beta hydrolase"/>
    <property type="match status" value="1"/>
</dbReference>
<dbReference type="PRINTS" id="PR00412">
    <property type="entry name" value="EPOXHYDRLASE"/>
</dbReference>
<dbReference type="PANTHER" id="PTHR46438">
    <property type="entry name" value="ALPHA/BETA-HYDROLASES SUPERFAMILY PROTEIN"/>
    <property type="match status" value="1"/>
</dbReference>
<dbReference type="InterPro" id="IPR000073">
    <property type="entry name" value="AB_hydrolase_1"/>
</dbReference>
<evidence type="ECO:0000259" key="1">
    <source>
        <dbReference type="Pfam" id="PF12697"/>
    </source>
</evidence>
<organism evidence="2 3">
    <name type="scientific">Rhizorhabdus histidinilytica</name>
    <dbReference type="NCBI Taxonomy" id="439228"/>
    <lineage>
        <taxon>Bacteria</taxon>
        <taxon>Pseudomonadati</taxon>
        <taxon>Pseudomonadota</taxon>
        <taxon>Alphaproteobacteria</taxon>
        <taxon>Sphingomonadales</taxon>
        <taxon>Sphingomonadaceae</taxon>
        <taxon>Rhizorhabdus</taxon>
    </lineage>
</organism>
<protein>
    <submittedName>
        <fullName evidence="2">4,5:9,10-diseco-3-hydroxy-5,9,17-trioxoandrosta-1(10),2-diene-4-oate hydrolase</fullName>
    </submittedName>
</protein>